<dbReference type="InterPro" id="IPR001878">
    <property type="entry name" value="Znf_CCHC"/>
</dbReference>
<keyword evidence="1" id="KW-0862">Zinc</keyword>
<dbReference type="GO" id="GO:0008270">
    <property type="term" value="F:zinc ion binding"/>
    <property type="evidence" value="ECO:0007669"/>
    <property type="project" value="UniProtKB-KW"/>
</dbReference>
<reference evidence="4" key="1">
    <citation type="submission" date="2021-11" db="EMBL/GenBank/DDBJ databases">
        <authorList>
            <person name="Schell T."/>
        </authorList>
    </citation>
    <scope>NUCLEOTIDE SEQUENCE</scope>
    <source>
        <strain evidence="4">M5</strain>
    </source>
</reference>
<dbReference type="SMART" id="SM00343">
    <property type="entry name" value="ZnF_C2HC"/>
    <property type="match status" value="1"/>
</dbReference>
<evidence type="ECO:0000313" key="4">
    <source>
        <dbReference type="EMBL" id="CAH0106054.1"/>
    </source>
</evidence>
<dbReference type="GO" id="GO:0003676">
    <property type="term" value="F:nucleic acid binding"/>
    <property type="evidence" value="ECO:0007669"/>
    <property type="project" value="InterPro"/>
</dbReference>
<name>A0A8J2RYX0_9CRUS</name>
<evidence type="ECO:0000313" key="5">
    <source>
        <dbReference type="Proteomes" id="UP000789390"/>
    </source>
</evidence>
<dbReference type="InterPro" id="IPR057670">
    <property type="entry name" value="SH3_retrovirus"/>
</dbReference>
<keyword evidence="5" id="KW-1185">Reference proteome</keyword>
<accession>A0A8J2RYX0</accession>
<dbReference type="OrthoDB" id="8011942at2759"/>
<organism evidence="4 5">
    <name type="scientific">Daphnia galeata</name>
    <dbReference type="NCBI Taxonomy" id="27404"/>
    <lineage>
        <taxon>Eukaryota</taxon>
        <taxon>Metazoa</taxon>
        <taxon>Ecdysozoa</taxon>
        <taxon>Arthropoda</taxon>
        <taxon>Crustacea</taxon>
        <taxon>Branchiopoda</taxon>
        <taxon>Diplostraca</taxon>
        <taxon>Cladocera</taxon>
        <taxon>Anomopoda</taxon>
        <taxon>Daphniidae</taxon>
        <taxon>Daphnia</taxon>
    </lineage>
</organism>
<keyword evidence="1" id="KW-0863">Zinc-finger</keyword>
<feature type="region of interest" description="Disordered" evidence="2">
    <location>
        <begin position="261"/>
        <end position="290"/>
    </location>
</feature>
<dbReference type="InterPro" id="IPR054722">
    <property type="entry name" value="PolX-like_BBD"/>
</dbReference>
<dbReference type="SUPFAM" id="SSF57756">
    <property type="entry name" value="Retrovirus zinc finger-like domains"/>
    <property type="match status" value="1"/>
</dbReference>
<evidence type="ECO:0000256" key="2">
    <source>
        <dbReference type="SAM" id="MobiDB-lite"/>
    </source>
</evidence>
<dbReference type="Pfam" id="PF25597">
    <property type="entry name" value="SH3_retrovirus"/>
    <property type="match status" value="1"/>
</dbReference>
<evidence type="ECO:0000256" key="1">
    <source>
        <dbReference type="PROSITE-ProRule" id="PRU00047"/>
    </source>
</evidence>
<feature type="domain" description="CCHC-type" evidence="3">
    <location>
        <begin position="299"/>
        <end position="313"/>
    </location>
</feature>
<feature type="compositionally biased region" description="Basic and acidic residues" evidence="2">
    <location>
        <begin position="315"/>
        <end position="329"/>
    </location>
</feature>
<dbReference type="PROSITE" id="PS50158">
    <property type="entry name" value="ZF_CCHC"/>
    <property type="match status" value="1"/>
</dbReference>
<feature type="region of interest" description="Disordered" evidence="2">
    <location>
        <begin position="311"/>
        <end position="330"/>
    </location>
</feature>
<dbReference type="Pfam" id="PF22936">
    <property type="entry name" value="Pol_BBD"/>
    <property type="match status" value="1"/>
</dbReference>
<dbReference type="AlphaFoldDB" id="A0A8J2RYX0"/>
<protein>
    <recommendedName>
        <fullName evidence="3">CCHC-type domain-containing protein</fullName>
    </recommendedName>
</protein>
<dbReference type="Proteomes" id="UP000789390">
    <property type="component" value="Unassembled WGS sequence"/>
</dbReference>
<dbReference type="EMBL" id="CAKKLH010000212">
    <property type="protein sequence ID" value="CAH0106054.1"/>
    <property type="molecule type" value="Genomic_DNA"/>
</dbReference>
<dbReference type="InterPro" id="IPR036875">
    <property type="entry name" value="Znf_CCHC_sf"/>
</dbReference>
<comment type="caution">
    <text evidence="4">The sequence shown here is derived from an EMBL/GenBank/DDBJ whole genome shotgun (WGS) entry which is preliminary data.</text>
</comment>
<gene>
    <name evidence="4" type="ORF">DGAL_LOCUS9203</name>
</gene>
<proteinExistence type="predicted"/>
<sequence length="659" mass="72669">MRSGSKTILDPTADAASPHYLPETLIEELQTEAAADPQYADLIAAIETGFPTNRSHTPTHVRQYWSIREQLSTDGGIVLYGSLIVIPSTMASSSSSVINVECVVSNQLLIGAWLQKDVDARTITYSNFEPQLQVIIEWCTTAATMWDRLLLHFAQAAAANSNLLLAKFFKYKTQCHESHNGAHVNGRRTEKSFIPAHGSTTDHEDSSFTANKLSCPSVSMTECSNEMDPADVAFFAGETPPAPRVSEVAFHAPRGKGGGYSSFRRGIRGFRGRGGGPRGNRSDSNNNRNRAESTSTIVCFSCDQEGHKSYNCPAKRNEERKQQRDEKVNKSRTSFGCVSSSLCTLERQPDFWYGDSAASSQMTDKRSFFSTFKEIPPGVWKVNGIEGVQLEARGTGNINVTSFIEGEETRGTFQDVLFVPSLSVNLFSVGSDIGSWARVNITTTDGPRFYSLLKDDYTEFTNAKILRKKSDAANHVIEFCEKIKTQTGNPAKVFAPSELRLNLDPTSDNGWLLGYSENKKDWRVWNPRTRKIIISRDVIFDETILIGDEVINSASEVKHNPYQGEKEQNEDVDVDELMEEEAAALVGDVTHGGVKENELPDEQAAASVPTSHDYFYRTRSGKSYGNSLGLAAQASAPENTLNTLNTPELKRSPTVEVCG</sequence>
<keyword evidence="1" id="KW-0479">Metal-binding</keyword>
<evidence type="ECO:0000259" key="3">
    <source>
        <dbReference type="PROSITE" id="PS50158"/>
    </source>
</evidence>